<dbReference type="GO" id="GO:0003700">
    <property type="term" value="F:DNA-binding transcription factor activity"/>
    <property type="evidence" value="ECO:0007669"/>
    <property type="project" value="InterPro"/>
</dbReference>
<evidence type="ECO:0000259" key="5">
    <source>
        <dbReference type="PROSITE" id="PS51000"/>
    </source>
</evidence>
<dbReference type="PROSITE" id="PS51000">
    <property type="entry name" value="HTH_DEOR_2"/>
    <property type="match status" value="1"/>
</dbReference>
<evidence type="ECO:0000256" key="3">
    <source>
        <dbReference type="ARBA" id="ARBA00023125"/>
    </source>
</evidence>
<dbReference type="KEGG" id="lit:FPZ52_12975"/>
<keyword evidence="3" id="KW-0238">DNA-binding</keyword>
<dbReference type="AlphaFoldDB" id="A0A5B8J8D3"/>
<dbReference type="InterPro" id="IPR036388">
    <property type="entry name" value="WH-like_DNA-bd_sf"/>
</dbReference>
<gene>
    <name evidence="6" type="ORF">FPZ52_12975</name>
</gene>
<keyword evidence="4" id="KW-0804">Transcription</keyword>
<dbReference type="PANTHER" id="PTHR30363">
    <property type="entry name" value="HTH-TYPE TRANSCRIPTIONAL REGULATOR SRLR-RELATED"/>
    <property type="match status" value="1"/>
</dbReference>
<feature type="domain" description="HTH deoR-type" evidence="5">
    <location>
        <begin position="6"/>
        <end position="61"/>
    </location>
</feature>
<dbReference type="InterPro" id="IPR050313">
    <property type="entry name" value="Carb_Metab_HTH_regulators"/>
</dbReference>
<dbReference type="SMART" id="SM01134">
    <property type="entry name" value="DeoRC"/>
    <property type="match status" value="1"/>
</dbReference>
<dbReference type="InterPro" id="IPR036390">
    <property type="entry name" value="WH_DNA-bd_sf"/>
</dbReference>
<dbReference type="SUPFAM" id="SSF100950">
    <property type="entry name" value="NagB/RpiA/CoA transferase-like"/>
    <property type="match status" value="1"/>
</dbReference>
<dbReference type="SUPFAM" id="SSF46785">
    <property type="entry name" value="Winged helix' DNA-binding domain"/>
    <property type="match status" value="1"/>
</dbReference>
<protein>
    <submittedName>
        <fullName evidence="6">DeoR/GlpR transcriptional regulator</fullName>
    </submittedName>
</protein>
<dbReference type="InterPro" id="IPR018356">
    <property type="entry name" value="Tscrpt_reg_HTH_DeoR_CS"/>
</dbReference>
<dbReference type="SMART" id="SM00420">
    <property type="entry name" value="HTH_DEOR"/>
    <property type="match status" value="1"/>
</dbReference>
<dbReference type="PROSITE" id="PS00894">
    <property type="entry name" value="HTH_DEOR_1"/>
    <property type="match status" value="1"/>
</dbReference>
<dbReference type="Pfam" id="PF08220">
    <property type="entry name" value="HTH_DeoR"/>
    <property type="match status" value="1"/>
</dbReference>
<evidence type="ECO:0000313" key="7">
    <source>
        <dbReference type="Proteomes" id="UP000318483"/>
    </source>
</evidence>
<geneLocation type="plasmid" evidence="6 7">
    <name>unnamed1</name>
</geneLocation>
<accession>A0A5B8J8D3</accession>
<keyword evidence="2" id="KW-0805">Transcription regulation</keyword>
<sequence length="257" mass="27837">MSGDKKTVRKSLLVKHLATQQYLSLDAIARHFNVTTQTARRDVTELEKEGRIRRIHGGAMIGHSVEAEELRGRRVRNALAKDRIAACVAEQIADDSSIFLDTGTTCEAIARTITHKRGLRIVTYSIRIAAYLSEMTDFTVAVPGGFVRQVDGGVFQDKVTAFITGFKFDLAILSVSSIDEDGDLGDDDHGEVEAVRAAIGQSRQVMLAADSSKFGQSGLVRLGSLSDVDILITDAALPAPIEAVARHAGVLVRYTRA</sequence>
<dbReference type="PRINTS" id="PR00037">
    <property type="entry name" value="HTHLACR"/>
</dbReference>
<keyword evidence="7" id="KW-1185">Reference proteome</keyword>
<proteinExistence type="predicted"/>
<evidence type="ECO:0000256" key="4">
    <source>
        <dbReference type="ARBA" id="ARBA00023163"/>
    </source>
</evidence>
<evidence type="ECO:0000256" key="2">
    <source>
        <dbReference type="ARBA" id="ARBA00023015"/>
    </source>
</evidence>
<keyword evidence="1" id="KW-0678">Repressor</keyword>
<dbReference type="Gene3D" id="1.10.10.10">
    <property type="entry name" value="Winged helix-like DNA-binding domain superfamily/Winged helix DNA-binding domain"/>
    <property type="match status" value="1"/>
</dbReference>
<dbReference type="InterPro" id="IPR014036">
    <property type="entry name" value="DeoR-like_C"/>
</dbReference>
<dbReference type="InterPro" id="IPR037171">
    <property type="entry name" value="NagB/RpiA_transferase-like"/>
</dbReference>
<dbReference type="Proteomes" id="UP000318483">
    <property type="component" value="Plasmid unnamed1"/>
</dbReference>
<dbReference type="PANTHER" id="PTHR30363:SF4">
    <property type="entry name" value="GLYCEROL-3-PHOSPHATE REGULON REPRESSOR"/>
    <property type="match status" value="1"/>
</dbReference>
<dbReference type="Gene3D" id="3.40.50.1360">
    <property type="match status" value="1"/>
</dbReference>
<name>A0A5B8J8D3_9RHOB</name>
<organism evidence="6 7">
    <name type="scientific">Qingshengfaniella alkalisoli</name>
    <dbReference type="NCBI Taxonomy" id="2599296"/>
    <lineage>
        <taxon>Bacteria</taxon>
        <taxon>Pseudomonadati</taxon>
        <taxon>Pseudomonadota</taxon>
        <taxon>Alphaproteobacteria</taxon>
        <taxon>Rhodobacterales</taxon>
        <taxon>Paracoccaceae</taxon>
        <taxon>Qingshengfaniella</taxon>
    </lineage>
</organism>
<dbReference type="GO" id="GO:0003677">
    <property type="term" value="F:DNA binding"/>
    <property type="evidence" value="ECO:0007669"/>
    <property type="project" value="UniProtKB-KW"/>
</dbReference>
<evidence type="ECO:0000313" key="6">
    <source>
        <dbReference type="EMBL" id="QDY70717.1"/>
    </source>
</evidence>
<dbReference type="EMBL" id="CP042262">
    <property type="protein sequence ID" value="QDY70717.1"/>
    <property type="molecule type" value="Genomic_DNA"/>
</dbReference>
<reference evidence="6 7" key="1">
    <citation type="submission" date="2019-07" db="EMBL/GenBank/DDBJ databases">
        <title>Litoreibacter alkalisoli sp. nov., isolated from saline-alkaline soil.</title>
        <authorList>
            <person name="Wang S."/>
            <person name="Xu L."/>
            <person name="Xing Y.-T."/>
            <person name="Sun J.-Q."/>
        </authorList>
    </citation>
    <scope>NUCLEOTIDE SEQUENCE [LARGE SCALE GENOMIC DNA]</scope>
    <source>
        <strain evidence="6 7">LN3S51</strain>
        <plasmid evidence="6 7">unnamed1</plasmid>
    </source>
</reference>
<dbReference type="OrthoDB" id="31600at2"/>
<evidence type="ECO:0000256" key="1">
    <source>
        <dbReference type="ARBA" id="ARBA00022491"/>
    </source>
</evidence>
<dbReference type="Pfam" id="PF00455">
    <property type="entry name" value="DeoRC"/>
    <property type="match status" value="1"/>
</dbReference>
<keyword evidence="6" id="KW-0614">Plasmid</keyword>
<dbReference type="InterPro" id="IPR001034">
    <property type="entry name" value="DeoR_HTH"/>
</dbReference>